<dbReference type="EMBL" id="JAYRBN010000043">
    <property type="protein sequence ID" value="KAL2745535.1"/>
    <property type="molecule type" value="Genomic_DNA"/>
</dbReference>
<accession>A0ABD2CKB9</accession>
<evidence type="ECO:0000313" key="2">
    <source>
        <dbReference type="Proteomes" id="UP001607303"/>
    </source>
</evidence>
<proteinExistence type="predicted"/>
<name>A0ABD2CKB9_VESMC</name>
<sequence>MVVECATSPFKRPRSGSPRKKFLKENVFFFVPFKPLLLCSYWSALYAKNMCVEDATTSFKRPRSCSRRCYSFGEKKLLRNNFFFLCSLARRALSNDTGLVLLGAIVPEKKIGKENFVSSVPFKSL</sequence>
<comment type="caution">
    <text evidence="1">The sequence shown here is derived from an EMBL/GenBank/DDBJ whole genome shotgun (WGS) entry which is preliminary data.</text>
</comment>
<dbReference type="Proteomes" id="UP001607303">
    <property type="component" value="Unassembled WGS sequence"/>
</dbReference>
<dbReference type="AlphaFoldDB" id="A0ABD2CKB9"/>
<keyword evidence="2" id="KW-1185">Reference proteome</keyword>
<reference evidence="1 2" key="1">
    <citation type="journal article" date="2024" name="Ann. Entomol. Soc. Am.">
        <title>Genomic analyses of the southern and eastern yellowjacket wasps (Hymenoptera: Vespidae) reveal evolutionary signatures of social life.</title>
        <authorList>
            <person name="Catto M.A."/>
            <person name="Caine P.B."/>
            <person name="Orr S.E."/>
            <person name="Hunt B.G."/>
            <person name="Goodisman M.A.D."/>
        </authorList>
    </citation>
    <scope>NUCLEOTIDE SEQUENCE [LARGE SCALE GENOMIC DNA]</scope>
    <source>
        <strain evidence="1">232</strain>
        <tissue evidence="1">Head and thorax</tissue>
    </source>
</reference>
<evidence type="ECO:0000313" key="1">
    <source>
        <dbReference type="EMBL" id="KAL2745535.1"/>
    </source>
</evidence>
<gene>
    <name evidence="1" type="ORF">V1477_006390</name>
</gene>
<organism evidence="1 2">
    <name type="scientific">Vespula maculifrons</name>
    <name type="common">Eastern yellow jacket</name>
    <name type="synonym">Wasp</name>
    <dbReference type="NCBI Taxonomy" id="7453"/>
    <lineage>
        <taxon>Eukaryota</taxon>
        <taxon>Metazoa</taxon>
        <taxon>Ecdysozoa</taxon>
        <taxon>Arthropoda</taxon>
        <taxon>Hexapoda</taxon>
        <taxon>Insecta</taxon>
        <taxon>Pterygota</taxon>
        <taxon>Neoptera</taxon>
        <taxon>Endopterygota</taxon>
        <taxon>Hymenoptera</taxon>
        <taxon>Apocrita</taxon>
        <taxon>Aculeata</taxon>
        <taxon>Vespoidea</taxon>
        <taxon>Vespidae</taxon>
        <taxon>Vespinae</taxon>
        <taxon>Vespula</taxon>
    </lineage>
</organism>
<protein>
    <submittedName>
        <fullName evidence="1">Uncharacterized protein</fullName>
    </submittedName>
</protein>